<protein>
    <submittedName>
        <fullName evidence="3">Uncharacterized protein</fullName>
    </submittedName>
</protein>
<feature type="compositionally biased region" description="Gly residues" evidence="1">
    <location>
        <begin position="391"/>
        <end position="402"/>
    </location>
</feature>
<name>D8LRD0_ECTSI</name>
<feature type="compositionally biased region" description="Basic residues" evidence="1">
    <location>
        <begin position="336"/>
        <end position="346"/>
    </location>
</feature>
<evidence type="ECO:0000256" key="1">
    <source>
        <dbReference type="SAM" id="MobiDB-lite"/>
    </source>
</evidence>
<keyword evidence="4" id="KW-1185">Reference proteome</keyword>
<accession>D8LRD0</accession>
<proteinExistence type="predicted"/>
<evidence type="ECO:0000313" key="4">
    <source>
        <dbReference type="Proteomes" id="UP000002630"/>
    </source>
</evidence>
<keyword evidence="2" id="KW-1133">Transmembrane helix</keyword>
<feature type="region of interest" description="Disordered" evidence="1">
    <location>
        <begin position="1"/>
        <end position="24"/>
    </location>
</feature>
<dbReference type="Proteomes" id="UP000002630">
    <property type="component" value="Linkage Group LG16"/>
</dbReference>
<organism evidence="3 4">
    <name type="scientific">Ectocarpus siliculosus</name>
    <name type="common">Brown alga</name>
    <name type="synonym">Conferva siliculosa</name>
    <dbReference type="NCBI Taxonomy" id="2880"/>
    <lineage>
        <taxon>Eukaryota</taxon>
        <taxon>Sar</taxon>
        <taxon>Stramenopiles</taxon>
        <taxon>Ochrophyta</taxon>
        <taxon>PX clade</taxon>
        <taxon>Phaeophyceae</taxon>
        <taxon>Ectocarpales</taxon>
        <taxon>Ectocarpaceae</taxon>
        <taxon>Ectocarpus</taxon>
    </lineage>
</organism>
<dbReference type="AlphaFoldDB" id="D8LRD0"/>
<gene>
    <name evidence="3" type="ORF">Esi_0064_0100</name>
</gene>
<dbReference type="OrthoDB" id="6779347at2759"/>
<keyword evidence="2" id="KW-0472">Membrane</keyword>
<feature type="compositionally biased region" description="Basic and acidic residues" evidence="1">
    <location>
        <begin position="313"/>
        <end position="335"/>
    </location>
</feature>
<dbReference type="EMBL" id="FN649741">
    <property type="protein sequence ID" value="CBN75035.1"/>
    <property type="molecule type" value="Genomic_DNA"/>
</dbReference>
<feature type="compositionally biased region" description="Gly residues" evidence="1">
    <location>
        <begin position="291"/>
        <end position="309"/>
    </location>
</feature>
<sequence>MPETTPRGDDRTPPLSKKTGGEWMWSRDPDPSSGLMRVLSAVAFKSQVLVRSLVAFVLMSTVTALTVRTLLSSGVVIMFPMVMLLERMGLQGVDMQQMLALSYPWLGLPIEHLRNRNKPVGPFIMGHIMQMVVFYTVYNACLLAWSYWLYGKTMTTSLQGGSTGWGSSTNTFRSSFWGGGPTSSSSPGRPRCPSWRSPCTSTTFQRGFSGWGRGPPSPGWFPFSSTWWKAIELPAYTSGEVSQDAPRAHFVELPWPTWGAALPPMWSLFIPPNASSVGVYGDAVPDRPDGGGDAGGGAAAAAAAGGGEANDGEGSRGEGQEHRIPRARGAAERGGARARGRGRARGLARTEQERRLLVGGDRDDEDGGGGGGGGGGGAGEEIEMAPRRRNGNGGGAGERAEG</sequence>
<keyword evidence="2" id="KW-0812">Transmembrane</keyword>
<dbReference type="InParanoid" id="D8LRD0"/>
<reference evidence="3 4" key="1">
    <citation type="journal article" date="2010" name="Nature">
        <title>The Ectocarpus genome and the independent evolution of multicellularity in brown algae.</title>
        <authorList>
            <person name="Cock J.M."/>
            <person name="Sterck L."/>
            <person name="Rouze P."/>
            <person name="Scornet D."/>
            <person name="Allen A.E."/>
            <person name="Amoutzias G."/>
            <person name="Anthouard V."/>
            <person name="Artiguenave F."/>
            <person name="Aury J.M."/>
            <person name="Badger J.H."/>
            <person name="Beszteri B."/>
            <person name="Billiau K."/>
            <person name="Bonnet E."/>
            <person name="Bothwell J.H."/>
            <person name="Bowler C."/>
            <person name="Boyen C."/>
            <person name="Brownlee C."/>
            <person name="Carrano C.J."/>
            <person name="Charrier B."/>
            <person name="Cho G.Y."/>
            <person name="Coelho S.M."/>
            <person name="Collen J."/>
            <person name="Corre E."/>
            <person name="Da Silva C."/>
            <person name="Delage L."/>
            <person name="Delaroque N."/>
            <person name="Dittami S.M."/>
            <person name="Doulbeau S."/>
            <person name="Elias M."/>
            <person name="Farnham G."/>
            <person name="Gachon C.M."/>
            <person name="Gschloessl B."/>
            <person name="Heesch S."/>
            <person name="Jabbari K."/>
            <person name="Jubin C."/>
            <person name="Kawai H."/>
            <person name="Kimura K."/>
            <person name="Kloareg B."/>
            <person name="Kupper F.C."/>
            <person name="Lang D."/>
            <person name="Le Bail A."/>
            <person name="Leblanc C."/>
            <person name="Lerouge P."/>
            <person name="Lohr M."/>
            <person name="Lopez P.J."/>
            <person name="Martens C."/>
            <person name="Maumus F."/>
            <person name="Michel G."/>
            <person name="Miranda-Saavedra D."/>
            <person name="Morales J."/>
            <person name="Moreau H."/>
            <person name="Motomura T."/>
            <person name="Nagasato C."/>
            <person name="Napoli C.A."/>
            <person name="Nelson D.R."/>
            <person name="Nyvall-Collen P."/>
            <person name="Peters A.F."/>
            <person name="Pommier C."/>
            <person name="Potin P."/>
            <person name="Poulain J."/>
            <person name="Quesneville H."/>
            <person name="Read B."/>
            <person name="Rensing S.A."/>
            <person name="Ritter A."/>
            <person name="Rousvoal S."/>
            <person name="Samanta M."/>
            <person name="Samson G."/>
            <person name="Schroeder D.C."/>
            <person name="Segurens B."/>
            <person name="Strittmatter M."/>
            <person name="Tonon T."/>
            <person name="Tregear J.W."/>
            <person name="Valentin K."/>
            <person name="von Dassow P."/>
            <person name="Yamagishi T."/>
            <person name="Van de Peer Y."/>
            <person name="Wincker P."/>
        </authorList>
    </citation>
    <scope>NUCLEOTIDE SEQUENCE [LARGE SCALE GENOMIC DNA]</scope>
    <source>
        <strain evidence="4">Ec32 / CCAP1310/4</strain>
    </source>
</reference>
<feature type="transmembrane region" description="Helical" evidence="2">
    <location>
        <begin position="132"/>
        <end position="150"/>
    </location>
</feature>
<dbReference type="EMBL" id="FN648863">
    <property type="protein sequence ID" value="CBN75035.1"/>
    <property type="molecule type" value="Genomic_DNA"/>
</dbReference>
<evidence type="ECO:0000313" key="3">
    <source>
        <dbReference type="EMBL" id="CBN75035.1"/>
    </source>
</evidence>
<feature type="region of interest" description="Disordered" evidence="1">
    <location>
        <begin position="281"/>
        <end position="402"/>
    </location>
</feature>
<feature type="compositionally biased region" description="Gly residues" evidence="1">
    <location>
        <begin position="368"/>
        <end position="379"/>
    </location>
</feature>
<feature type="compositionally biased region" description="Basic and acidic residues" evidence="1">
    <location>
        <begin position="1"/>
        <end position="12"/>
    </location>
</feature>
<evidence type="ECO:0000256" key="2">
    <source>
        <dbReference type="SAM" id="Phobius"/>
    </source>
</evidence>